<dbReference type="EMBL" id="SNYA01000004">
    <property type="protein sequence ID" value="TDP92317.1"/>
    <property type="molecule type" value="Genomic_DNA"/>
</dbReference>
<dbReference type="AlphaFoldDB" id="A0A4R6S060"/>
<keyword evidence="2" id="KW-1185">Reference proteome</keyword>
<reference evidence="1 2" key="1">
    <citation type="submission" date="2019-03" db="EMBL/GenBank/DDBJ databases">
        <title>Genomic analyses of the natural microbiome of Caenorhabditis elegans.</title>
        <authorList>
            <person name="Samuel B."/>
        </authorList>
    </citation>
    <scope>NUCLEOTIDE SEQUENCE [LARGE SCALE GENOMIC DNA]</scope>
    <source>
        <strain evidence="1 2">JUb18</strain>
    </source>
</reference>
<evidence type="ECO:0000313" key="1">
    <source>
        <dbReference type="EMBL" id="TDP92317.1"/>
    </source>
</evidence>
<gene>
    <name evidence="1" type="ORF">EDF62_1523</name>
</gene>
<protein>
    <submittedName>
        <fullName evidence="1">Uncharacterized protein</fullName>
    </submittedName>
</protein>
<comment type="caution">
    <text evidence="1">The sequence shown here is derived from an EMBL/GenBank/DDBJ whole genome shotgun (WGS) entry which is preliminary data.</text>
</comment>
<dbReference type="RefSeq" id="WP_133616558.1">
    <property type="nucleotide sequence ID" value="NZ_SNYA01000004.1"/>
</dbReference>
<proteinExistence type="predicted"/>
<accession>A0A4R6S060</accession>
<organism evidence="1 2">
    <name type="scientific">Leucobacter luti</name>
    <dbReference type="NCBI Taxonomy" id="340320"/>
    <lineage>
        <taxon>Bacteria</taxon>
        <taxon>Bacillati</taxon>
        <taxon>Actinomycetota</taxon>
        <taxon>Actinomycetes</taxon>
        <taxon>Micrococcales</taxon>
        <taxon>Microbacteriaceae</taxon>
        <taxon>Leucobacter</taxon>
    </lineage>
</organism>
<sequence length="162" mass="17585">MTSEHLQEHFKSIGGSLVELDSLEQSVDEQKNKISNSVLKALAEGASLACIAAATGQTVARIKHFERRSNPSYLASKQKSHLAASIRNGEATTASQPGVSVAELAALLGLSRAALYNRITASRHEGSLLEIHGWQFVESETGRFRFIQTEDGRSAVEVRHTK</sequence>
<dbReference type="Proteomes" id="UP000295601">
    <property type="component" value="Unassembled WGS sequence"/>
</dbReference>
<evidence type="ECO:0000313" key="2">
    <source>
        <dbReference type="Proteomes" id="UP000295601"/>
    </source>
</evidence>
<name>A0A4R6S060_9MICO</name>